<gene>
    <name evidence="10" type="primary">LOC101894438</name>
</gene>
<dbReference type="eggNOG" id="ENOG502T8Q6">
    <property type="taxonomic scope" value="Eukaryota"/>
</dbReference>
<keyword evidence="7" id="KW-1133">Transmembrane helix</keyword>
<comment type="function">
    <text evidence="6">Involved in transvection phenomena (= synapsis-dependent gene expression), where the synaptic pairing of chromosomes carrying genes with which zeste interacts influences the expression of these genes. Zeste binds to DNA and stimulates transcription from a nearby promoter.</text>
</comment>
<keyword evidence="7" id="KW-0812">Transmembrane</keyword>
<dbReference type="InterPro" id="IPR028002">
    <property type="entry name" value="Myb_DNA-bind_5"/>
</dbReference>
<protein>
    <recommendedName>
        <fullName evidence="2">Regulatory protein zeste</fullName>
    </recommendedName>
</protein>
<dbReference type="VEuPathDB" id="VectorBase:MDOMA2_010385"/>
<feature type="domain" description="Myb/SANT-like DNA-binding" evidence="8">
    <location>
        <begin position="64"/>
        <end position="133"/>
    </location>
</feature>
<evidence type="ECO:0000259" key="8">
    <source>
        <dbReference type="Pfam" id="PF13873"/>
    </source>
</evidence>
<evidence type="ECO:0000256" key="3">
    <source>
        <dbReference type="ARBA" id="ARBA00023015"/>
    </source>
</evidence>
<name>A0A9J7D949_MUSDO</name>
<evidence type="ECO:0000313" key="9">
    <source>
        <dbReference type="Proteomes" id="UP001652621"/>
    </source>
</evidence>
<comment type="subunit">
    <text evidence="1">Self-associates forming complexes of several hundred monomers.</text>
</comment>
<sequence length="295" mass="33972">MLWCHENQCYWFYFRIRILSVLVVIEANVIGFVIGNKTKLLRAVTFHLLTLGYIVKMGKHKNSTQNKIILEFMEKYPDLAKGGFTKCDKPKVDALWQQLSESLNSAGPPQNDVNAWKKKWTEWKSEVKRKMAQNKAGGPYAKHQLTANEKAIVRLCGFAQSVEGVSGIAFDLTEDVDVSVEEEMPSTSSKRRLKKILDDQSEINLELNANVKELVKIEQQNASSLKRTYGAIEKGNELVARAINDLRKEFVRYSEGILNCKKEKLEIMKRQLDLETKKFEFQKKQMKPTLVQKRQ</sequence>
<keyword evidence="3" id="KW-0805">Transcription regulation</keyword>
<keyword evidence="4" id="KW-0238">DNA-binding</keyword>
<dbReference type="Proteomes" id="UP001652621">
    <property type="component" value="Unplaced"/>
</dbReference>
<dbReference type="VEuPathDB" id="VectorBase:MDOA009336"/>
<evidence type="ECO:0000256" key="4">
    <source>
        <dbReference type="ARBA" id="ARBA00023125"/>
    </source>
</evidence>
<dbReference type="RefSeq" id="XP_011293423.2">
    <property type="nucleotide sequence ID" value="XM_011295121.3"/>
</dbReference>
<evidence type="ECO:0000256" key="5">
    <source>
        <dbReference type="ARBA" id="ARBA00023163"/>
    </source>
</evidence>
<evidence type="ECO:0000256" key="2">
    <source>
        <dbReference type="ARBA" id="ARBA00016807"/>
    </source>
</evidence>
<keyword evidence="5" id="KW-0804">Transcription</keyword>
<evidence type="ECO:0000256" key="7">
    <source>
        <dbReference type="SAM" id="Phobius"/>
    </source>
</evidence>
<evidence type="ECO:0000256" key="1">
    <source>
        <dbReference type="ARBA" id="ARBA00011764"/>
    </source>
</evidence>
<proteinExistence type="predicted"/>
<keyword evidence="9" id="KW-1185">Reference proteome</keyword>
<evidence type="ECO:0000313" key="10">
    <source>
        <dbReference type="RefSeq" id="XP_011293423.2"/>
    </source>
</evidence>
<organism evidence="9 10">
    <name type="scientific">Musca domestica</name>
    <name type="common">House fly</name>
    <dbReference type="NCBI Taxonomy" id="7370"/>
    <lineage>
        <taxon>Eukaryota</taxon>
        <taxon>Metazoa</taxon>
        <taxon>Ecdysozoa</taxon>
        <taxon>Arthropoda</taxon>
        <taxon>Hexapoda</taxon>
        <taxon>Insecta</taxon>
        <taxon>Pterygota</taxon>
        <taxon>Neoptera</taxon>
        <taxon>Endopterygota</taxon>
        <taxon>Diptera</taxon>
        <taxon>Brachycera</taxon>
        <taxon>Muscomorpha</taxon>
        <taxon>Muscoidea</taxon>
        <taxon>Muscidae</taxon>
        <taxon>Musca</taxon>
    </lineage>
</organism>
<dbReference type="GeneID" id="101894438"/>
<reference evidence="10" key="1">
    <citation type="submission" date="2025-08" db="UniProtKB">
        <authorList>
            <consortium name="RefSeq"/>
        </authorList>
    </citation>
    <scope>IDENTIFICATION</scope>
    <source>
        <strain evidence="10">Aabys</strain>
        <tissue evidence="10">Whole body</tissue>
    </source>
</reference>
<dbReference type="OrthoDB" id="8053018at2759"/>
<keyword evidence="7" id="KW-0472">Membrane</keyword>
<evidence type="ECO:0000256" key="6">
    <source>
        <dbReference type="ARBA" id="ARBA00025466"/>
    </source>
</evidence>
<accession>A0A9J7D949</accession>
<dbReference type="Pfam" id="PF13873">
    <property type="entry name" value="Myb_DNA-bind_5"/>
    <property type="match status" value="1"/>
</dbReference>
<feature type="transmembrane region" description="Helical" evidence="7">
    <location>
        <begin position="12"/>
        <end position="34"/>
    </location>
</feature>